<feature type="domain" description="Anticodon-binding" evidence="1">
    <location>
        <begin position="33"/>
        <end position="103"/>
    </location>
</feature>
<organism evidence="2 3">
    <name type="scientific">Lithospermum erythrorhizon</name>
    <name type="common">Purple gromwell</name>
    <name type="synonym">Lithospermum officinale var. erythrorhizon</name>
    <dbReference type="NCBI Taxonomy" id="34254"/>
    <lineage>
        <taxon>Eukaryota</taxon>
        <taxon>Viridiplantae</taxon>
        <taxon>Streptophyta</taxon>
        <taxon>Embryophyta</taxon>
        <taxon>Tracheophyta</taxon>
        <taxon>Spermatophyta</taxon>
        <taxon>Magnoliopsida</taxon>
        <taxon>eudicotyledons</taxon>
        <taxon>Gunneridae</taxon>
        <taxon>Pentapetalae</taxon>
        <taxon>asterids</taxon>
        <taxon>lamiids</taxon>
        <taxon>Boraginales</taxon>
        <taxon>Boraginaceae</taxon>
        <taxon>Boraginoideae</taxon>
        <taxon>Lithospermeae</taxon>
        <taxon>Lithospermum</taxon>
    </lineage>
</organism>
<dbReference type="Pfam" id="PF03129">
    <property type="entry name" value="HGTP_anticodon"/>
    <property type="match status" value="1"/>
</dbReference>
<reference evidence="2 3" key="1">
    <citation type="submission" date="2024-01" db="EMBL/GenBank/DDBJ databases">
        <title>The complete chloroplast genome sequence of Lithospermum erythrorhizon: insights into the phylogenetic relationship among Boraginaceae species and the maternal lineages of purple gromwells.</title>
        <authorList>
            <person name="Okada T."/>
            <person name="Watanabe K."/>
        </authorList>
    </citation>
    <scope>NUCLEOTIDE SEQUENCE [LARGE SCALE GENOMIC DNA]</scope>
</reference>
<dbReference type="GO" id="GO:0004827">
    <property type="term" value="F:proline-tRNA ligase activity"/>
    <property type="evidence" value="ECO:0007669"/>
    <property type="project" value="InterPro"/>
</dbReference>
<dbReference type="PANTHER" id="PTHR43382:SF2">
    <property type="entry name" value="BIFUNCTIONAL GLUTAMATE_PROLINE--TRNA LIGASE"/>
    <property type="match status" value="1"/>
</dbReference>
<protein>
    <submittedName>
        <fullName evidence="2">Aminoacyl-tRNA synthetase</fullName>
    </submittedName>
</protein>
<dbReference type="EMBL" id="BAABME010042282">
    <property type="protein sequence ID" value="GAA0173863.1"/>
    <property type="molecule type" value="Genomic_DNA"/>
</dbReference>
<dbReference type="SUPFAM" id="SSF52954">
    <property type="entry name" value="Class II aaRS ABD-related"/>
    <property type="match status" value="1"/>
</dbReference>
<keyword evidence="3" id="KW-1185">Reference proteome</keyword>
<evidence type="ECO:0000313" key="3">
    <source>
        <dbReference type="Proteomes" id="UP001454036"/>
    </source>
</evidence>
<dbReference type="GO" id="GO:0017101">
    <property type="term" value="C:aminoacyl-tRNA synthetase multienzyme complex"/>
    <property type="evidence" value="ECO:0007669"/>
    <property type="project" value="TreeGrafter"/>
</dbReference>
<dbReference type="AlphaFoldDB" id="A0AAV3RF64"/>
<name>A0AAV3RF64_LITER</name>
<comment type="caution">
    <text evidence="2">The sequence shown here is derived from an EMBL/GenBank/DDBJ whole genome shotgun (WGS) entry which is preliminary data.</text>
</comment>
<dbReference type="PANTHER" id="PTHR43382">
    <property type="entry name" value="PROLYL-TRNA SYNTHETASE"/>
    <property type="match status" value="1"/>
</dbReference>
<accession>A0AAV3RF64</accession>
<dbReference type="GO" id="GO:0005524">
    <property type="term" value="F:ATP binding"/>
    <property type="evidence" value="ECO:0007669"/>
    <property type="project" value="InterPro"/>
</dbReference>
<dbReference type="GO" id="GO:0006433">
    <property type="term" value="P:prolyl-tRNA aminoacylation"/>
    <property type="evidence" value="ECO:0007669"/>
    <property type="project" value="InterPro"/>
</dbReference>
<proteinExistence type="predicted"/>
<dbReference type="Proteomes" id="UP001454036">
    <property type="component" value="Unassembled WGS sequence"/>
</dbReference>
<dbReference type="InterPro" id="IPR036621">
    <property type="entry name" value="Anticodon-bd_dom_sf"/>
</dbReference>
<evidence type="ECO:0000313" key="2">
    <source>
        <dbReference type="EMBL" id="GAA0173863.1"/>
    </source>
</evidence>
<evidence type="ECO:0000259" key="1">
    <source>
        <dbReference type="Pfam" id="PF03129"/>
    </source>
</evidence>
<dbReference type="InterPro" id="IPR004499">
    <property type="entry name" value="Pro-tRNA-ligase_IIa_arc-type"/>
</dbReference>
<dbReference type="InterPro" id="IPR004154">
    <property type="entry name" value="Anticodon-bd"/>
</dbReference>
<dbReference type="GO" id="GO:0005737">
    <property type="term" value="C:cytoplasm"/>
    <property type="evidence" value="ECO:0007669"/>
    <property type="project" value="InterPro"/>
</dbReference>
<sequence length="110" mass="12689">MRKEKRLWSGRIHGDAVPERHWQLKNYLLLVMPLLKVLSEAGIRAESDLRDNYSPGWKHSHWELKGVPLRLEIGPKDLQNKQVRAVRRDNSEKVDIQMVKVVKGQSGEGG</sequence>
<gene>
    <name evidence="2" type="ORF">LIER_43959</name>
</gene>
<dbReference type="Gene3D" id="3.40.50.800">
    <property type="entry name" value="Anticodon-binding domain"/>
    <property type="match status" value="1"/>
</dbReference>